<keyword evidence="2" id="KW-0479">Metal-binding</keyword>
<evidence type="ECO:0000256" key="6">
    <source>
        <dbReference type="ARBA" id="ARBA00023163"/>
    </source>
</evidence>
<proteinExistence type="predicted"/>
<evidence type="ECO:0000256" key="5">
    <source>
        <dbReference type="ARBA" id="ARBA00023125"/>
    </source>
</evidence>
<feature type="compositionally biased region" description="Polar residues" evidence="8">
    <location>
        <begin position="764"/>
        <end position="791"/>
    </location>
</feature>
<dbReference type="PROSITE" id="PS50048">
    <property type="entry name" value="ZN2_CY6_FUNGAL_2"/>
    <property type="match status" value="1"/>
</dbReference>
<dbReference type="Gene3D" id="4.10.240.10">
    <property type="entry name" value="Zn(2)-C6 fungal-type DNA-binding domain"/>
    <property type="match status" value="1"/>
</dbReference>
<protein>
    <submittedName>
        <fullName evidence="10">Nitrogen assimilation transcription factor nit-4</fullName>
    </submittedName>
</protein>
<dbReference type="EMBL" id="CP090170">
    <property type="protein sequence ID" value="UJO20758.1"/>
    <property type="molecule type" value="Genomic_DNA"/>
</dbReference>
<evidence type="ECO:0000256" key="1">
    <source>
        <dbReference type="ARBA" id="ARBA00004123"/>
    </source>
</evidence>
<feature type="compositionally biased region" description="Basic residues" evidence="8">
    <location>
        <begin position="49"/>
        <end position="58"/>
    </location>
</feature>
<gene>
    <name evidence="10" type="ORF">CLAFUR5_11628</name>
</gene>
<dbReference type="SMART" id="SM00906">
    <property type="entry name" value="Fungal_trans"/>
    <property type="match status" value="1"/>
</dbReference>
<evidence type="ECO:0000256" key="3">
    <source>
        <dbReference type="ARBA" id="ARBA00022833"/>
    </source>
</evidence>
<dbReference type="RefSeq" id="XP_047765124.1">
    <property type="nucleotide sequence ID" value="XM_047910776.1"/>
</dbReference>
<dbReference type="OrthoDB" id="2162761at2759"/>
<evidence type="ECO:0000259" key="9">
    <source>
        <dbReference type="PROSITE" id="PS50048"/>
    </source>
</evidence>
<dbReference type="InterPro" id="IPR051615">
    <property type="entry name" value="Transcr_Regulatory_Elem"/>
</dbReference>
<feature type="compositionally biased region" description="Low complexity" evidence="8">
    <location>
        <begin position="746"/>
        <end position="757"/>
    </location>
</feature>
<dbReference type="CDD" id="cd00067">
    <property type="entry name" value="GAL4"/>
    <property type="match status" value="1"/>
</dbReference>
<evidence type="ECO:0000313" key="11">
    <source>
        <dbReference type="Proteomes" id="UP000756132"/>
    </source>
</evidence>
<sequence length="923" mass="102619">MKSATAGDAVPADVKQLDFAKASSNGISSHTPTRTTADAATATATTAARKPKQRSRRKNLTEEEDNAKRRCVSTACVACRKRKSKCDGNTPACAACSQVYGTDCIYDPNSDHRRKGVYKNALDSLKTRSSTLQTLIHAILNYAENEVPALIREIRTCESLDAVADRIMAKENGEDQDNDDEEPSPIYEEPEAPMPMFEKNLYGKMGDLRLDDGSVRYIGGTSNLIHLAQQEEVDYSNADDYLQQESPITSWTHVTNDPELVLHLLNMYFTWHYSFFTTLSKDLFYRDFSLGRPPPHTRRKTHYCTPLLVNAMLALGCHFTSHTGARDNPDDSSTAGDHFFREAKRLIMENDEHERPHLTTVQAMALMSVREAGCGREAKGWVYSGMSFRMACDMGLNLDSSQLTSNKYVSGDENEDDVRKITFWGCYLFDKCWSNYMGRLPQLPSSLVTATKYDVYPDEDSAQWAPYTDSGFTTAHAQPARTRAVALQIAKLCEISNDLMKYFYNPSDMEKTKGKAAELKKLSAIHTRLEAWRRDLPKEFEPKEGGLAAVLVMHMFFQLLFIHLFRPFLKYTQTTSPLPPNVSPRKLCTQAAAMISKLMRLYKRSHGLRQIPNIAVYITHSACTIHLLNLPEKNAKRDIVHGIKHLEEIAEGWLCARRTLAILSVLANKWKVELPEEASSVLARTDVKFGSYIGEVSSPAAQRRPSYPMSPSSMQPQPWQTYPSGQHAGHYFGTATIPKPTLPANHASAAAASHGANYKPPPQNASGMQPQQCPSATNKPAASLRWQSADSSHTRAGGSPSDMFGGVEQLIRDSSDWAYRDQAQLATGFENWDSINMDPNTWTSPVASSSAMHMPVTAGPVAGINISQPMHNRAMTMPPTSNGVYTSNTNAPAPDGTGMANWLNSMNAYNMSATAYNEDEWYR</sequence>
<dbReference type="Pfam" id="PF04082">
    <property type="entry name" value="Fungal_trans"/>
    <property type="match status" value="1"/>
</dbReference>
<keyword evidence="7" id="KW-0539">Nucleus</keyword>
<organism evidence="10 11">
    <name type="scientific">Passalora fulva</name>
    <name type="common">Tomato leaf mold</name>
    <name type="synonym">Cladosporium fulvum</name>
    <dbReference type="NCBI Taxonomy" id="5499"/>
    <lineage>
        <taxon>Eukaryota</taxon>
        <taxon>Fungi</taxon>
        <taxon>Dikarya</taxon>
        <taxon>Ascomycota</taxon>
        <taxon>Pezizomycotina</taxon>
        <taxon>Dothideomycetes</taxon>
        <taxon>Dothideomycetidae</taxon>
        <taxon>Mycosphaerellales</taxon>
        <taxon>Mycosphaerellaceae</taxon>
        <taxon>Fulvia</taxon>
    </lineage>
</organism>
<dbReference type="GO" id="GO:0008270">
    <property type="term" value="F:zinc ion binding"/>
    <property type="evidence" value="ECO:0007669"/>
    <property type="project" value="InterPro"/>
</dbReference>
<feature type="region of interest" description="Disordered" evidence="8">
    <location>
        <begin position="746"/>
        <end position="804"/>
    </location>
</feature>
<evidence type="ECO:0000256" key="8">
    <source>
        <dbReference type="SAM" id="MobiDB-lite"/>
    </source>
</evidence>
<evidence type="ECO:0000256" key="2">
    <source>
        <dbReference type="ARBA" id="ARBA00022723"/>
    </source>
</evidence>
<dbReference type="GO" id="GO:0003677">
    <property type="term" value="F:DNA binding"/>
    <property type="evidence" value="ECO:0007669"/>
    <property type="project" value="UniProtKB-KW"/>
</dbReference>
<dbReference type="GeneID" id="71991506"/>
<reference evidence="10" key="2">
    <citation type="journal article" date="2022" name="Microb. Genom.">
        <title>A chromosome-scale genome assembly of the tomato pathogen Cladosporium fulvum reveals a compartmentalized genome architecture and the presence of a dispensable chromosome.</title>
        <authorList>
            <person name="Zaccaron A.Z."/>
            <person name="Chen L.H."/>
            <person name="Samaras A."/>
            <person name="Stergiopoulos I."/>
        </authorList>
    </citation>
    <scope>NUCLEOTIDE SEQUENCE</scope>
    <source>
        <strain evidence="10">Race5_Kim</strain>
    </source>
</reference>
<dbReference type="PANTHER" id="PTHR31313:SF81">
    <property type="entry name" value="TY1 ENHANCER ACTIVATOR"/>
    <property type="match status" value="1"/>
</dbReference>
<dbReference type="InterPro" id="IPR007219">
    <property type="entry name" value="XnlR_reg_dom"/>
</dbReference>
<dbReference type="PANTHER" id="PTHR31313">
    <property type="entry name" value="TY1 ENHANCER ACTIVATOR"/>
    <property type="match status" value="1"/>
</dbReference>
<dbReference type="CDD" id="cd12148">
    <property type="entry name" value="fungal_TF_MHR"/>
    <property type="match status" value="1"/>
</dbReference>
<dbReference type="GO" id="GO:0005634">
    <property type="term" value="C:nucleus"/>
    <property type="evidence" value="ECO:0007669"/>
    <property type="project" value="UniProtKB-SubCell"/>
</dbReference>
<dbReference type="InterPro" id="IPR036864">
    <property type="entry name" value="Zn2-C6_fun-type_DNA-bd_sf"/>
</dbReference>
<name>A0A9Q8PE27_PASFU</name>
<keyword evidence="6" id="KW-0804">Transcription</keyword>
<evidence type="ECO:0000313" key="10">
    <source>
        <dbReference type="EMBL" id="UJO20758.1"/>
    </source>
</evidence>
<feature type="compositionally biased region" description="Polar residues" evidence="8">
    <location>
        <begin position="23"/>
        <end position="32"/>
    </location>
</feature>
<evidence type="ECO:0000256" key="7">
    <source>
        <dbReference type="ARBA" id="ARBA00023242"/>
    </source>
</evidence>
<keyword evidence="11" id="KW-1185">Reference proteome</keyword>
<keyword evidence="5" id="KW-0238">DNA-binding</keyword>
<dbReference type="PROSITE" id="PS00463">
    <property type="entry name" value="ZN2_CY6_FUNGAL_1"/>
    <property type="match status" value="1"/>
</dbReference>
<dbReference type="GO" id="GO:0006351">
    <property type="term" value="P:DNA-templated transcription"/>
    <property type="evidence" value="ECO:0007669"/>
    <property type="project" value="InterPro"/>
</dbReference>
<reference evidence="10" key="1">
    <citation type="submission" date="2021-12" db="EMBL/GenBank/DDBJ databases">
        <authorList>
            <person name="Zaccaron A."/>
            <person name="Stergiopoulos I."/>
        </authorList>
    </citation>
    <scope>NUCLEOTIDE SEQUENCE</scope>
    <source>
        <strain evidence="10">Race5_Kim</strain>
    </source>
</reference>
<keyword evidence="4" id="KW-0805">Transcription regulation</keyword>
<dbReference type="SMART" id="SM00066">
    <property type="entry name" value="GAL4"/>
    <property type="match status" value="1"/>
</dbReference>
<feature type="domain" description="Zn(2)-C6 fungal-type" evidence="9">
    <location>
        <begin position="75"/>
        <end position="106"/>
    </location>
</feature>
<feature type="region of interest" description="Disordered" evidence="8">
    <location>
        <begin position="23"/>
        <end position="64"/>
    </location>
</feature>
<feature type="region of interest" description="Disordered" evidence="8">
    <location>
        <begin position="170"/>
        <end position="193"/>
    </location>
</feature>
<dbReference type="OMA" id="YIAHTAC"/>
<dbReference type="InterPro" id="IPR001138">
    <property type="entry name" value="Zn2Cys6_DnaBD"/>
</dbReference>
<feature type="compositionally biased region" description="Low complexity" evidence="8">
    <location>
        <begin position="33"/>
        <end position="48"/>
    </location>
</feature>
<dbReference type="SUPFAM" id="SSF57701">
    <property type="entry name" value="Zn2/Cys6 DNA-binding domain"/>
    <property type="match status" value="1"/>
</dbReference>
<feature type="compositionally biased region" description="Acidic residues" evidence="8">
    <location>
        <begin position="174"/>
        <end position="191"/>
    </location>
</feature>
<comment type="subcellular location">
    <subcellularLocation>
        <location evidence="1">Nucleus</location>
    </subcellularLocation>
</comment>
<evidence type="ECO:0000256" key="4">
    <source>
        <dbReference type="ARBA" id="ARBA00023015"/>
    </source>
</evidence>
<accession>A0A9Q8PE27</accession>
<keyword evidence="3" id="KW-0862">Zinc</keyword>
<dbReference type="AlphaFoldDB" id="A0A9Q8PE27"/>
<dbReference type="GO" id="GO:0000981">
    <property type="term" value="F:DNA-binding transcription factor activity, RNA polymerase II-specific"/>
    <property type="evidence" value="ECO:0007669"/>
    <property type="project" value="InterPro"/>
</dbReference>
<dbReference type="KEGG" id="ffu:CLAFUR5_11628"/>
<dbReference type="Proteomes" id="UP000756132">
    <property type="component" value="Chromosome 8"/>
</dbReference>
<dbReference type="Pfam" id="PF00172">
    <property type="entry name" value="Zn_clus"/>
    <property type="match status" value="1"/>
</dbReference>